<accession>A0ABD1JC03</accession>
<protein>
    <recommendedName>
        <fullName evidence="4">Circadian associated repressor of transcription</fullName>
    </recommendedName>
</protein>
<evidence type="ECO:0008006" key="4">
    <source>
        <dbReference type="Google" id="ProtNLM"/>
    </source>
</evidence>
<dbReference type="AlphaFoldDB" id="A0ABD1JC03"/>
<dbReference type="EMBL" id="JBHFQA010000017">
    <property type="protein sequence ID" value="KAL2084713.1"/>
    <property type="molecule type" value="Genomic_DNA"/>
</dbReference>
<feature type="compositionally biased region" description="Low complexity" evidence="1">
    <location>
        <begin position="209"/>
        <end position="218"/>
    </location>
</feature>
<comment type="caution">
    <text evidence="2">The sequence shown here is derived from an EMBL/GenBank/DDBJ whole genome shotgun (WGS) entry which is preliminary data.</text>
</comment>
<gene>
    <name evidence="2" type="ORF">ACEWY4_020231</name>
</gene>
<dbReference type="Proteomes" id="UP001591681">
    <property type="component" value="Unassembled WGS sequence"/>
</dbReference>
<evidence type="ECO:0000313" key="3">
    <source>
        <dbReference type="Proteomes" id="UP001591681"/>
    </source>
</evidence>
<keyword evidence="3" id="KW-1185">Reference proteome</keyword>
<reference evidence="2 3" key="1">
    <citation type="submission" date="2024-09" db="EMBL/GenBank/DDBJ databases">
        <title>A chromosome-level genome assembly of Gray's grenadier anchovy, Coilia grayii.</title>
        <authorList>
            <person name="Fu Z."/>
        </authorList>
    </citation>
    <scope>NUCLEOTIDE SEQUENCE [LARGE SCALE GENOMIC DNA]</scope>
    <source>
        <strain evidence="2">G4</strain>
        <tissue evidence="2">Muscle</tissue>
    </source>
</reference>
<feature type="compositionally biased region" description="Low complexity" evidence="1">
    <location>
        <begin position="93"/>
        <end position="112"/>
    </location>
</feature>
<proteinExistence type="predicted"/>
<sequence>MQTSGRAPSPPSQDSLSSSDSFLFSDSDPVEDDTDVFLSEGDGSREARSSSSSAARSGLRSLAGDALASPGSQWACDGFERPATVNAGGQRRSTPLSSSVSSSSTSGAWSASENEGGTLSEKEGPSQGDLLFAQKCLELQCFVRPLLELLHGLKSGRFDKGLSSFQQSVAMDRIQRIVGVLQKPSIGEKYLNTLLQVEMMLKLWFPQVSPGASSGPRAPAAPPPASCPAPHPALHSTPPHKHKDQLHMPVKKRRLSWSDTDSSSTPSPMLSKRFQVKGALSLSSEGESSSQSQSRPKTHRVQHQQPDPEPKEDGSAPPAPHWLEPSLTWVHVAPILSPPTSAAVSLDQKGSYLVMVAPPAASRGSPATQDSCVSSTTPQSQPPSPLLQPSGGGGVGPATQPPSPPLQPSGGGVGGGPAAQPHTPPHCHDSPTQGRVRPVAPPITARPLSGAESVALPSPVH</sequence>
<feature type="region of interest" description="Disordered" evidence="1">
    <location>
        <begin position="1"/>
        <end position="73"/>
    </location>
</feature>
<name>A0ABD1JC03_9TELE</name>
<organism evidence="2 3">
    <name type="scientific">Coilia grayii</name>
    <name type="common">Gray's grenadier anchovy</name>
    <dbReference type="NCBI Taxonomy" id="363190"/>
    <lineage>
        <taxon>Eukaryota</taxon>
        <taxon>Metazoa</taxon>
        <taxon>Chordata</taxon>
        <taxon>Craniata</taxon>
        <taxon>Vertebrata</taxon>
        <taxon>Euteleostomi</taxon>
        <taxon>Actinopterygii</taxon>
        <taxon>Neopterygii</taxon>
        <taxon>Teleostei</taxon>
        <taxon>Clupei</taxon>
        <taxon>Clupeiformes</taxon>
        <taxon>Clupeoidei</taxon>
        <taxon>Engraulidae</taxon>
        <taxon>Coilinae</taxon>
        <taxon>Coilia</taxon>
    </lineage>
</organism>
<feature type="region of interest" description="Disordered" evidence="1">
    <location>
        <begin position="209"/>
        <end position="322"/>
    </location>
</feature>
<dbReference type="InterPro" id="IPR031373">
    <property type="entry name" value="Ciart"/>
</dbReference>
<evidence type="ECO:0000256" key="1">
    <source>
        <dbReference type="SAM" id="MobiDB-lite"/>
    </source>
</evidence>
<feature type="compositionally biased region" description="Low complexity" evidence="1">
    <location>
        <begin position="49"/>
        <end position="64"/>
    </location>
</feature>
<evidence type="ECO:0000313" key="2">
    <source>
        <dbReference type="EMBL" id="KAL2084713.1"/>
    </source>
</evidence>
<feature type="compositionally biased region" description="Low complexity" evidence="1">
    <location>
        <begin position="257"/>
        <end position="271"/>
    </location>
</feature>
<dbReference type="PANTHER" id="PTHR35441">
    <property type="entry name" value="CIRCADIAN-ASSOCIATED TRANSCRIPTIONAL REPRESSOR"/>
    <property type="match status" value="1"/>
</dbReference>
<dbReference type="PANTHER" id="PTHR35441:SF1">
    <property type="entry name" value="CIRCADIAN-ASSOCIATED TRANSCRIPTIONAL REPRESSOR"/>
    <property type="match status" value="1"/>
</dbReference>
<feature type="region of interest" description="Disordered" evidence="1">
    <location>
        <begin position="360"/>
        <end position="461"/>
    </location>
</feature>
<feature type="compositionally biased region" description="Low complexity" evidence="1">
    <location>
        <begin position="280"/>
        <end position="294"/>
    </location>
</feature>
<feature type="region of interest" description="Disordered" evidence="1">
    <location>
        <begin position="85"/>
        <end position="125"/>
    </location>
</feature>
<feature type="compositionally biased region" description="Basic residues" evidence="1">
    <location>
        <begin position="238"/>
        <end position="255"/>
    </location>
</feature>
<dbReference type="Pfam" id="PF15673">
    <property type="entry name" value="Ciart"/>
    <property type="match status" value="1"/>
</dbReference>
<feature type="compositionally biased region" description="Pro residues" evidence="1">
    <location>
        <begin position="219"/>
        <end position="231"/>
    </location>
</feature>
<feature type="compositionally biased region" description="Low complexity" evidence="1">
    <location>
        <begin position="12"/>
        <end position="27"/>
    </location>
</feature>